<dbReference type="InterPro" id="IPR023997">
    <property type="entry name" value="TonB-dep_OMP_SusC/RagA_CS"/>
</dbReference>
<evidence type="ECO:0000256" key="1">
    <source>
        <dbReference type="ARBA" id="ARBA00004571"/>
    </source>
</evidence>
<dbReference type="EMBL" id="JADFFM010000002">
    <property type="protein sequence ID" value="MBE9668022.1"/>
    <property type="molecule type" value="Genomic_DNA"/>
</dbReference>
<evidence type="ECO:0000256" key="8">
    <source>
        <dbReference type="PROSITE-ProRule" id="PRU01360"/>
    </source>
</evidence>
<keyword evidence="7 8" id="KW-0998">Cell outer membrane</keyword>
<evidence type="ECO:0000256" key="6">
    <source>
        <dbReference type="ARBA" id="ARBA00023136"/>
    </source>
</evidence>
<dbReference type="InterPro" id="IPR012910">
    <property type="entry name" value="Plug_dom"/>
</dbReference>
<keyword evidence="5" id="KW-0732">Signal</keyword>
<dbReference type="PROSITE" id="PS52016">
    <property type="entry name" value="TONB_DEPENDENT_REC_3"/>
    <property type="match status" value="1"/>
</dbReference>
<evidence type="ECO:0000313" key="10">
    <source>
        <dbReference type="EMBL" id="MBE9668022.1"/>
    </source>
</evidence>
<evidence type="ECO:0000256" key="4">
    <source>
        <dbReference type="ARBA" id="ARBA00022692"/>
    </source>
</evidence>
<dbReference type="Gene3D" id="2.40.170.20">
    <property type="entry name" value="TonB-dependent receptor, beta-barrel domain"/>
    <property type="match status" value="1"/>
</dbReference>
<keyword evidence="10" id="KW-0675">Receptor</keyword>
<dbReference type="InterPro" id="IPR036942">
    <property type="entry name" value="Beta-barrel_TonB_sf"/>
</dbReference>
<dbReference type="InterPro" id="IPR023996">
    <property type="entry name" value="TonB-dep_OMP_SusC/RagA"/>
</dbReference>
<comment type="subcellular location">
    <subcellularLocation>
        <location evidence="1 8">Cell outer membrane</location>
        <topology evidence="1 8">Multi-pass membrane protein</topology>
    </subcellularLocation>
</comment>
<dbReference type="Gene3D" id="2.170.130.10">
    <property type="entry name" value="TonB-dependent receptor, plug domain"/>
    <property type="match status" value="1"/>
</dbReference>
<dbReference type="Proteomes" id="UP000632774">
    <property type="component" value="Unassembled WGS sequence"/>
</dbReference>
<protein>
    <submittedName>
        <fullName evidence="10">TonB-dependent receptor</fullName>
    </submittedName>
</protein>
<keyword evidence="6 8" id="KW-0472">Membrane</keyword>
<feature type="domain" description="TonB-dependent receptor plug" evidence="9">
    <location>
        <begin position="221"/>
        <end position="330"/>
    </location>
</feature>
<gene>
    <name evidence="10" type="ORF">IRJ18_16755</name>
</gene>
<dbReference type="NCBIfam" id="TIGR04056">
    <property type="entry name" value="OMP_RagA_SusC"/>
    <property type="match status" value="1"/>
</dbReference>
<dbReference type="InterPro" id="IPR037066">
    <property type="entry name" value="Plug_dom_sf"/>
</dbReference>
<evidence type="ECO:0000256" key="7">
    <source>
        <dbReference type="ARBA" id="ARBA00023237"/>
    </source>
</evidence>
<evidence type="ECO:0000313" key="11">
    <source>
        <dbReference type="Proteomes" id="UP000632774"/>
    </source>
</evidence>
<keyword evidence="4 8" id="KW-0812">Transmembrane</keyword>
<dbReference type="PANTHER" id="PTHR30069:SF29">
    <property type="entry name" value="HEMOGLOBIN AND HEMOGLOBIN-HAPTOGLOBIN-BINDING PROTEIN 1-RELATED"/>
    <property type="match status" value="1"/>
</dbReference>
<dbReference type="PANTHER" id="PTHR30069">
    <property type="entry name" value="TONB-DEPENDENT OUTER MEMBRANE RECEPTOR"/>
    <property type="match status" value="1"/>
</dbReference>
<evidence type="ECO:0000259" key="9">
    <source>
        <dbReference type="Pfam" id="PF07715"/>
    </source>
</evidence>
<dbReference type="InterPro" id="IPR039426">
    <property type="entry name" value="TonB-dep_rcpt-like"/>
</dbReference>
<dbReference type="Pfam" id="PF07715">
    <property type="entry name" value="Plug"/>
    <property type="match status" value="1"/>
</dbReference>
<dbReference type="RefSeq" id="WP_194107454.1">
    <property type="nucleotide sequence ID" value="NZ_JADFFM010000002.1"/>
</dbReference>
<keyword evidence="3 8" id="KW-1134">Transmembrane beta strand</keyword>
<reference evidence="10 11" key="1">
    <citation type="submission" date="2020-10" db="EMBL/GenBank/DDBJ databases">
        <title>Mucilaginibacter mali sp. nov., isolated from rhizosphere soil of apple orchard.</title>
        <authorList>
            <person name="Lee J.-S."/>
            <person name="Kim H.S."/>
            <person name="Kim J.-S."/>
        </authorList>
    </citation>
    <scope>NUCLEOTIDE SEQUENCE [LARGE SCALE GENOMIC DNA]</scope>
    <source>
        <strain evidence="10 11">KCTC 23157</strain>
    </source>
</reference>
<dbReference type="NCBIfam" id="TIGR04057">
    <property type="entry name" value="SusC_RagA_signa"/>
    <property type="match status" value="1"/>
</dbReference>
<dbReference type="Pfam" id="PF13715">
    <property type="entry name" value="CarbopepD_reg_2"/>
    <property type="match status" value="1"/>
</dbReference>
<proteinExistence type="inferred from homology"/>
<organism evidence="10 11">
    <name type="scientific">Mucilaginibacter boryungensis</name>
    <dbReference type="NCBI Taxonomy" id="768480"/>
    <lineage>
        <taxon>Bacteria</taxon>
        <taxon>Pseudomonadati</taxon>
        <taxon>Bacteroidota</taxon>
        <taxon>Sphingobacteriia</taxon>
        <taxon>Sphingobacteriales</taxon>
        <taxon>Sphingobacteriaceae</taxon>
        <taxon>Mucilaginibacter</taxon>
    </lineage>
</organism>
<comment type="caution">
    <text evidence="10">The sequence shown here is derived from an EMBL/GenBank/DDBJ whole genome shotgun (WGS) entry which is preliminary data.</text>
</comment>
<dbReference type="SUPFAM" id="SSF56935">
    <property type="entry name" value="Porins"/>
    <property type="match status" value="1"/>
</dbReference>
<accession>A0ABR9XKT2</accession>
<keyword evidence="2 8" id="KW-0813">Transport</keyword>
<dbReference type="Gene3D" id="2.60.40.1120">
    <property type="entry name" value="Carboxypeptidase-like, regulatory domain"/>
    <property type="match status" value="1"/>
</dbReference>
<sequence length="1136" mass="125145">MNFNTKAIPKALLWVRQVSLAIKLTAIVLLAAFTQLSAKSYSQNVTIHAKHLSVVTFINIIEKQTPYHFLFDKADLPAGNDFDIDVTNATVDETLKQFFKNQPVTYKIFQQNIVLKKAESLPAKNKVIIQPVKGVVTDSKGATLPGVSIKVKGTIIGVVTDIEGKYTINVPDANAILVFTYVGFDSKEEVVGTRTQINVTLTDNVSSLNEVVVTGYGGTTKKRDLTGAITTVNAAQIAERQPINLYDALQGQAAGVLIMNDSGEPGAEGTIQIRGASTFSTTGGNTPLFVIDGVISTDAAAINPNDIETVEILKDAASSSIYGARAANGVILITTKRGKEGKPKLDVQMAHVFGKISHTISQANSADLRLWRKIQNPTSSGAGASTDSLNPAYNSDNYLEDMLLGNVAQKNDVKFSVSGGQKGLTYYGSLNYLDDRGIALNTSAKRGQSRINVDFQATPKLKYSTSLTTQWNKSQNWSTGGSLTPVFDRPNNLRIYLPDGSLTSYTSSKRNPIANVLLEKNETQSYRGQFNNILDYYILPSLKITGIGNAQLDNSQNIYFQPQFLDDNGNENRGKNELDKTINWQLQAFLNYNKTFGKNHNITGLFGWSAERSRYDDFYDEGIPASFISEKIYVFNGSNIDITKSFTTANAHSTQSIFGRVGYSYKGTYIFSGTYRRDGSSRFGPESKWGNFFSGSVAWRFTDEPFLKFTKSFLDDGKLRASIGQQGNDGIGNYESASLINFDQSYNLIGGGTTATKLGNSEIQWENTVQQDYGLELSFLKGRLGFTADYYVKATNHLLADRQIPKETGFSTVRVNVGDIQNKGMELSVNGSPVVTRNFKWNVIGNISFQRGVVKSLFNHQSFVTSDNRHLIQEGGRLGDFYGWKQLGIYRWDASNAYSDNWTRLEPVNVSADGKTAQYYTLNGVKYTGTIHNLYGPAGKLVGGDTEWQNANRDSLIDDGDRQIIGNATPKYFLGLGNTFTYKSISFSFNINATVGGQVYNAFSENLSTFGSSNGTAFPLAIYTAWRKQGDIALYPYFPYKDTHGDQKKGNNSFYLEDATFIRLASMRINWSVPLKTISKIGFKGLNAYVYGINLLTFTDYTGFDPEFSSDVLSPGVDGGRYPKRREFGLGLNITL</sequence>
<evidence type="ECO:0000256" key="5">
    <source>
        <dbReference type="ARBA" id="ARBA00022729"/>
    </source>
</evidence>
<evidence type="ECO:0000256" key="2">
    <source>
        <dbReference type="ARBA" id="ARBA00022448"/>
    </source>
</evidence>
<name>A0ABR9XKT2_9SPHI</name>
<dbReference type="SUPFAM" id="SSF49464">
    <property type="entry name" value="Carboxypeptidase regulatory domain-like"/>
    <property type="match status" value="1"/>
</dbReference>
<comment type="similarity">
    <text evidence="8">Belongs to the TonB-dependent receptor family.</text>
</comment>
<keyword evidence="11" id="KW-1185">Reference proteome</keyword>
<dbReference type="InterPro" id="IPR008969">
    <property type="entry name" value="CarboxyPept-like_regulatory"/>
</dbReference>
<evidence type="ECO:0000256" key="3">
    <source>
        <dbReference type="ARBA" id="ARBA00022452"/>
    </source>
</evidence>